<dbReference type="HOGENOM" id="CLU_014001_0_0_1"/>
<dbReference type="CDD" id="cd00170">
    <property type="entry name" value="SEC14"/>
    <property type="match status" value="1"/>
</dbReference>
<dbReference type="PANTHER" id="PTHR45657">
    <property type="entry name" value="CRAL-TRIO DOMAIN-CONTAINING PROTEIN YKL091C-RELATED"/>
    <property type="match status" value="1"/>
</dbReference>
<organism evidence="8 9">
    <name type="scientific">Amborella trichopoda</name>
    <dbReference type="NCBI Taxonomy" id="13333"/>
    <lineage>
        <taxon>Eukaryota</taxon>
        <taxon>Viridiplantae</taxon>
        <taxon>Streptophyta</taxon>
        <taxon>Embryophyta</taxon>
        <taxon>Tracheophyta</taxon>
        <taxon>Spermatophyta</taxon>
        <taxon>Magnoliopsida</taxon>
        <taxon>Amborellales</taxon>
        <taxon>Amborellaceae</taxon>
        <taxon>Amborella</taxon>
    </lineage>
</organism>
<dbReference type="GO" id="GO:0015031">
    <property type="term" value="P:protein transport"/>
    <property type="evidence" value="ECO:0007669"/>
    <property type="project" value="UniProtKB-KW"/>
</dbReference>
<feature type="region of interest" description="Disordered" evidence="6">
    <location>
        <begin position="1"/>
        <end position="33"/>
    </location>
</feature>
<dbReference type="InterPro" id="IPR036865">
    <property type="entry name" value="CRAL-TRIO_dom_sf"/>
</dbReference>
<dbReference type="Gene3D" id="1.10.8.20">
    <property type="entry name" value="N-terminal domain of phosphatidylinositol transfer protein sec14p"/>
    <property type="match status" value="1"/>
</dbReference>
<evidence type="ECO:0000313" key="8">
    <source>
        <dbReference type="EMBL" id="ERN19050.1"/>
    </source>
</evidence>
<evidence type="ECO:0000313" key="9">
    <source>
        <dbReference type="Proteomes" id="UP000017836"/>
    </source>
</evidence>
<dbReference type="PANTHER" id="PTHR45657:SF8">
    <property type="entry name" value="PHOSPHATIDYLINOSITOL_PHOSPHATIDYLCHOLINE TRANSFER PROTEIN SFH13"/>
    <property type="match status" value="1"/>
</dbReference>
<dbReference type="Gramene" id="ERN19050">
    <property type="protein sequence ID" value="ERN19050"/>
    <property type="gene ID" value="AMTR_s00061p00081360"/>
</dbReference>
<evidence type="ECO:0000256" key="5">
    <source>
        <dbReference type="ARBA" id="ARBA00038020"/>
    </source>
</evidence>
<dbReference type="FunFam" id="3.40.525.10:FF:000011">
    <property type="entry name" value="SEC14 cytosolic factor"/>
    <property type="match status" value="1"/>
</dbReference>
<gene>
    <name evidence="8" type="ORF">AMTR_s00061p00081360</name>
</gene>
<dbReference type="GO" id="GO:0006892">
    <property type="term" value="P:post-Golgi vesicle-mediated transport"/>
    <property type="evidence" value="ECO:0000318"/>
    <property type="project" value="GO_Central"/>
</dbReference>
<feature type="domain" description="CRAL-TRIO" evidence="7">
    <location>
        <begin position="142"/>
        <end position="316"/>
    </location>
</feature>
<dbReference type="SUPFAM" id="SSF52087">
    <property type="entry name" value="CRAL/TRIO domain"/>
    <property type="match status" value="1"/>
</dbReference>
<evidence type="ECO:0000256" key="2">
    <source>
        <dbReference type="ARBA" id="ARBA00004395"/>
    </source>
</evidence>
<dbReference type="Pfam" id="PF00650">
    <property type="entry name" value="CRAL_TRIO"/>
    <property type="match status" value="1"/>
</dbReference>
<dbReference type="InterPro" id="IPR036273">
    <property type="entry name" value="CRAL/TRIO_N_dom_sf"/>
</dbReference>
<evidence type="ECO:0000256" key="1">
    <source>
        <dbReference type="ARBA" id="ARBA00004202"/>
    </source>
</evidence>
<keyword evidence="4" id="KW-0333">Golgi apparatus</keyword>
<name>U5DA35_AMBTC</name>
<keyword evidence="3" id="KW-0653">Protein transport</keyword>
<proteinExistence type="inferred from homology"/>
<keyword evidence="3" id="KW-0813">Transport</keyword>
<dbReference type="EMBL" id="KI392075">
    <property type="protein sequence ID" value="ERN19050.1"/>
    <property type="molecule type" value="Genomic_DNA"/>
</dbReference>
<dbReference type="SMART" id="SM00516">
    <property type="entry name" value="SEC14"/>
    <property type="match status" value="1"/>
</dbReference>
<dbReference type="PROSITE" id="PS50191">
    <property type="entry name" value="CRAL_TRIO"/>
    <property type="match status" value="1"/>
</dbReference>
<evidence type="ECO:0000259" key="7">
    <source>
        <dbReference type="PROSITE" id="PS50191"/>
    </source>
</evidence>
<comment type="subcellular location">
    <subcellularLocation>
        <location evidence="1">Cell membrane</location>
        <topology evidence="1">Peripheral membrane protein</topology>
    </subcellularLocation>
    <subcellularLocation>
        <location evidence="2">Golgi apparatus membrane</location>
        <topology evidence="2">Peripheral membrane protein</topology>
    </subcellularLocation>
</comment>
<evidence type="ECO:0000256" key="3">
    <source>
        <dbReference type="ARBA" id="ARBA00022927"/>
    </source>
</evidence>
<dbReference type="InterPro" id="IPR001251">
    <property type="entry name" value="CRAL-TRIO_dom"/>
</dbReference>
<evidence type="ECO:0000256" key="6">
    <source>
        <dbReference type="SAM" id="MobiDB-lite"/>
    </source>
</evidence>
<keyword evidence="9" id="KW-1185">Reference proteome</keyword>
<dbReference type="Pfam" id="PF03765">
    <property type="entry name" value="CRAL_TRIO_N"/>
    <property type="match status" value="1"/>
</dbReference>
<reference evidence="9" key="1">
    <citation type="journal article" date="2013" name="Science">
        <title>The Amborella genome and the evolution of flowering plants.</title>
        <authorList>
            <consortium name="Amborella Genome Project"/>
        </authorList>
    </citation>
    <scope>NUCLEOTIDE SEQUENCE [LARGE SCALE GENOMIC DNA]</scope>
</reference>
<feature type="compositionally biased region" description="Basic and acidic residues" evidence="6">
    <location>
        <begin position="8"/>
        <end position="28"/>
    </location>
</feature>
<dbReference type="GO" id="GO:0005886">
    <property type="term" value="C:plasma membrane"/>
    <property type="evidence" value="ECO:0007669"/>
    <property type="project" value="UniProtKB-SubCell"/>
</dbReference>
<dbReference type="SMART" id="SM01100">
    <property type="entry name" value="CRAL_TRIO_N"/>
    <property type="match status" value="1"/>
</dbReference>
<dbReference type="Proteomes" id="UP000017836">
    <property type="component" value="Unassembled WGS sequence"/>
</dbReference>
<dbReference type="OMA" id="IQMWDEM"/>
<protein>
    <recommendedName>
        <fullName evidence="7">CRAL-TRIO domain-containing protein</fullName>
    </recommendedName>
</protein>
<dbReference type="InterPro" id="IPR011074">
    <property type="entry name" value="CRAL/TRIO_N_dom"/>
</dbReference>
<accession>U5DA35</accession>
<feature type="region of interest" description="Disordered" evidence="6">
    <location>
        <begin position="371"/>
        <end position="401"/>
    </location>
</feature>
<sequence length="416" mass="47723">MSGLDCLHAQEERKERRSDMENSEDERRRTRMGTFRKKALNASTRFTHSLKKRGKRKVDCRPPVAIVDVRDAEEEHAVHAFRQVLLLEDLLPPRHDDYHTLLRFLKARKFDIEEATKMWVEMIKWREKNGIDTILEDFVYEELEEVRQHYPHGYHGVDREGRPVYIERLGKVEPNKLMDITTMEKFLKYHVQEFERALIEKFPACSIAAKRRIASTTTILDVHGVGWKNFGKTPRDLLMHMQKIDGDYYPETLHQMFVVNAGPGFKMVWNFVKGFLDPKTTAKIHVLGTKFQNKLLEVIDSSQLPDFLGGSCTCSIEGGCLRSDKGPWKDPEIMKVGSLSVHLTLVAETFGRIADGEQRIESHMRLRCLRGRNSDTSTAESGSDVDDLGSPTGHRGSGFTRLAPVHEEVSFSSVLL</sequence>
<dbReference type="GO" id="GO:0000139">
    <property type="term" value="C:Golgi membrane"/>
    <property type="evidence" value="ECO:0007669"/>
    <property type="project" value="UniProtKB-SubCell"/>
</dbReference>
<dbReference type="eggNOG" id="KOG1471">
    <property type="taxonomic scope" value="Eukaryota"/>
</dbReference>
<dbReference type="GO" id="GO:0008526">
    <property type="term" value="F:phosphatidylinositol transfer activity"/>
    <property type="evidence" value="ECO:0000318"/>
    <property type="project" value="GO_Central"/>
</dbReference>
<comment type="similarity">
    <text evidence="5">Belongs to the SFH family.</text>
</comment>
<dbReference type="AlphaFoldDB" id="U5DA35"/>
<dbReference type="InterPro" id="IPR051026">
    <property type="entry name" value="PI/PC_transfer"/>
</dbReference>
<dbReference type="SUPFAM" id="SSF46938">
    <property type="entry name" value="CRAL/TRIO N-terminal domain"/>
    <property type="match status" value="1"/>
</dbReference>
<dbReference type="Gene3D" id="3.40.525.10">
    <property type="entry name" value="CRAL-TRIO lipid binding domain"/>
    <property type="match status" value="1"/>
</dbReference>
<evidence type="ECO:0000256" key="4">
    <source>
        <dbReference type="ARBA" id="ARBA00023034"/>
    </source>
</evidence>